<evidence type="ECO:0000256" key="1">
    <source>
        <dbReference type="SAM" id="MobiDB-lite"/>
    </source>
</evidence>
<feature type="region of interest" description="Disordered" evidence="1">
    <location>
        <begin position="1"/>
        <end position="20"/>
    </location>
</feature>
<name>A0A5B7HDP2_PORTR</name>
<proteinExistence type="predicted"/>
<dbReference type="AlphaFoldDB" id="A0A5B7HDP2"/>
<dbReference type="EMBL" id="VSRR010025258">
    <property type="protein sequence ID" value="MPC66774.1"/>
    <property type="molecule type" value="Genomic_DNA"/>
</dbReference>
<reference evidence="2 3" key="1">
    <citation type="submission" date="2019-05" db="EMBL/GenBank/DDBJ databases">
        <title>Another draft genome of Portunus trituberculatus and its Hox gene families provides insights of decapod evolution.</title>
        <authorList>
            <person name="Jeong J.-H."/>
            <person name="Song I."/>
            <person name="Kim S."/>
            <person name="Choi T."/>
            <person name="Kim D."/>
            <person name="Ryu S."/>
            <person name="Kim W."/>
        </authorList>
    </citation>
    <scope>NUCLEOTIDE SEQUENCE [LARGE SCALE GENOMIC DNA]</scope>
    <source>
        <tissue evidence="2">Muscle</tissue>
    </source>
</reference>
<evidence type="ECO:0000313" key="3">
    <source>
        <dbReference type="Proteomes" id="UP000324222"/>
    </source>
</evidence>
<comment type="caution">
    <text evidence="2">The sequence shown here is derived from an EMBL/GenBank/DDBJ whole genome shotgun (WGS) entry which is preliminary data.</text>
</comment>
<accession>A0A5B7HDP2</accession>
<gene>
    <name evidence="2" type="ORF">E2C01_060927</name>
</gene>
<keyword evidence="3" id="KW-1185">Reference proteome</keyword>
<organism evidence="2 3">
    <name type="scientific">Portunus trituberculatus</name>
    <name type="common">Swimming crab</name>
    <name type="synonym">Neptunus trituberculatus</name>
    <dbReference type="NCBI Taxonomy" id="210409"/>
    <lineage>
        <taxon>Eukaryota</taxon>
        <taxon>Metazoa</taxon>
        <taxon>Ecdysozoa</taxon>
        <taxon>Arthropoda</taxon>
        <taxon>Crustacea</taxon>
        <taxon>Multicrustacea</taxon>
        <taxon>Malacostraca</taxon>
        <taxon>Eumalacostraca</taxon>
        <taxon>Eucarida</taxon>
        <taxon>Decapoda</taxon>
        <taxon>Pleocyemata</taxon>
        <taxon>Brachyura</taxon>
        <taxon>Eubrachyura</taxon>
        <taxon>Portunoidea</taxon>
        <taxon>Portunidae</taxon>
        <taxon>Portuninae</taxon>
        <taxon>Portunus</taxon>
    </lineage>
</organism>
<evidence type="ECO:0000313" key="2">
    <source>
        <dbReference type="EMBL" id="MPC66774.1"/>
    </source>
</evidence>
<dbReference type="Proteomes" id="UP000324222">
    <property type="component" value="Unassembled WGS sequence"/>
</dbReference>
<protein>
    <submittedName>
        <fullName evidence="2">Uncharacterized protein</fullName>
    </submittedName>
</protein>
<sequence>MGLKASQGGHKAPGKASGEAMTVRIKEQSEAGKSTTVVSIITLPQLTPPSPHPVRQTQIFVSSPITELSLFFPTATLLASPQHSSRQSLPPPSLHVAPHYRTTTTATPVPVPSINT</sequence>
<feature type="region of interest" description="Disordered" evidence="1">
    <location>
        <begin position="81"/>
        <end position="116"/>
    </location>
</feature>